<evidence type="ECO:0000259" key="6">
    <source>
        <dbReference type="PROSITE" id="PS50240"/>
    </source>
</evidence>
<proteinExistence type="predicted"/>
<keyword evidence="2" id="KW-0964">Secreted</keyword>
<keyword evidence="3" id="KW-0645">Protease</keyword>
<gene>
    <name evidence="8" type="primary">LOC106068162</name>
</gene>
<dbReference type="PANTHER" id="PTHR24264">
    <property type="entry name" value="TRYPSIN-RELATED"/>
    <property type="match status" value="1"/>
</dbReference>
<keyword evidence="4" id="KW-0378">Hydrolase</keyword>
<dbReference type="PANTHER" id="PTHR24264:SF65">
    <property type="entry name" value="SRCR DOMAIN-CONTAINING PROTEIN"/>
    <property type="match status" value="1"/>
</dbReference>
<dbReference type="PROSITE" id="PS50240">
    <property type="entry name" value="TRYPSIN_DOM"/>
    <property type="match status" value="1"/>
</dbReference>
<dbReference type="AlphaFoldDB" id="A0A9W3A063"/>
<evidence type="ECO:0000256" key="1">
    <source>
        <dbReference type="ARBA" id="ARBA00004613"/>
    </source>
</evidence>
<accession>A0A9W3A063</accession>
<dbReference type="Proteomes" id="UP001165740">
    <property type="component" value="Chromosome 3"/>
</dbReference>
<dbReference type="InterPro" id="IPR009003">
    <property type="entry name" value="Peptidase_S1_PA"/>
</dbReference>
<dbReference type="OrthoDB" id="9425590at2759"/>
<dbReference type="Gene3D" id="2.40.10.10">
    <property type="entry name" value="Trypsin-like serine proteases"/>
    <property type="match status" value="1"/>
</dbReference>
<evidence type="ECO:0000256" key="3">
    <source>
        <dbReference type="ARBA" id="ARBA00022670"/>
    </source>
</evidence>
<dbReference type="Pfam" id="PF00089">
    <property type="entry name" value="Trypsin"/>
    <property type="match status" value="1"/>
</dbReference>
<dbReference type="GO" id="GO:0006508">
    <property type="term" value="P:proteolysis"/>
    <property type="evidence" value="ECO:0007669"/>
    <property type="project" value="UniProtKB-KW"/>
</dbReference>
<dbReference type="InterPro" id="IPR001254">
    <property type="entry name" value="Trypsin_dom"/>
</dbReference>
<comment type="subcellular location">
    <subcellularLocation>
        <location evidence="1">Secreted</location>
    </subcellularLocation>
</comment>
<dbReference type="InterPro" id="IPR050127">
    <property type="entry name" value="Serine_Proteases_S1"/>
</dbReference>
<protein>
    <submittedName>
        <fullName evidence="8">Serine protease hepsin-like</fullName>
    </submittedName>
</protein>
<dbReference type="GeneID" id="106068162"/>
<evidence type="ECO:0000313" key="8">
    <source>
        <dbReference type="RefSeq" id="XP_055880543.1"/>
    </source>
</evidence>
<evidence type="ECO:0000256" key="5">
    <source>
        <dbReference type="ARBA" id="ARBA00022825"/>
    </source>
</evidence>
<dbReference type="GO" id="GO:0005615">
    <property type="term" value="C:extracellular space"/>
    <property type="evidence" value="ECO:0007669"/>
    <property type="project" value="TreeGrafter"/>
</dbReference>
<evidence type="ECO:0000256" key="2">
    <source>
        <dbReference type="ARBA" id="ARBA00022525"/>
    </source>
</evidence>
<evidence type="ECO:0000313" key="7">
    <source>
        <dbReference type="Proteomes" id="UP001165740"/>
    </source>
</evidence>
<name>A0A9W3A063_BIOGL</name>
<organism evidence="7 8">
    <name type="scientific">Biomphalaria glabrata</name>
    <name type="common">Bloodfluke planorb</name>
    <name type="synonym">Freshwater snail</name>
    <dbReference type="NCBI Taxonomy" id="6526"/>
    <lineage>
        <taxon>Eukaryota</taxon>
        <taxon>Metazoa</taxon>
        <taxon>Spiralia</taxon>
        <taxon>Lophotrochozoa</taxon>
        <taxon>Mollusca</taxon>
        <taxon>Gastropoda</taxon>
        <taxon>Heterobranchia</taxon>
        <taxon>Euthyneura</taxon>
        <taxon>Panpulmonata</taxon>
        <taxon>Hygrophila</taxon>
        <taxon>Lymnaeoidea</taxon>
        <taxon>Planorbidae</taxon>
        <taxon>Biomphalaria</taxon>
    </lineage>
</organism>
<keyword evidence="7" id="KW-1185">Reference proteome</keyword>
<reference evidence="8" key="1">
    <citation type="submission" date="2025-08" db="UniProtKB">
        <authorList>
            <consortium name="RefSeq"/>
        </authorList>
    </citation>
    <scope>IDENTIFICATION</scope>
</reference>
<evidence type="ECO:0000256" key="4">
    <source>
        <dbReference type="ARBA" id="ARBA00022801"/>
    </source>
</evidence>
<sequence length="200" mass="23364">MAGEYHILTSYMCIWYSTYYNIQRYEAYCGVHKITNLGEPQRVRVTFREFSLYNYENDIAIIKLSTVLPTNSYITAACIPNEDWLEGEIGIFAGWFNGTYESATLDQLHQFQTQIRSKATCEEKYVYQFRSKMLCTSLPESGFNPCGYELGAPLYTYKENTWILRGIATWIPDCLSADRLGMFTDVFQFRNWINRIINGR</sequence>
<keyword evidence="5" id="KW-0720">Serine protease</keyword>
<dbReference type="InterPro" id="IPR043504">
    <property type="entry name" value="Peptidase_S1_PA_chymotrypsin"/>
</dbReference>
<dbReference type="SMART" id="SM00020">
    <property type="entry name" value="Tryp_SPc"/>
    <property type="match status" value="1"/>
</dbReference>
<dbReference type="RefSeq" id="XP_055880543.1">
    <property type="nucleotide sequence ID" value="XM_056024568.1"/>
</dbReference>
<dbReference type="SUPFAM" id="SSF50494">
    <property type="entry name" value="Trypsin-like serine proteases"/>
    <property type="match status" value="1"/>
</dbReference>
<dbReference type="GO" id="GO:0004252">
    <property type="term" value="F:serine-type endopeptidase activity"/>
    <property type="evidence" value="ECO:0007669"/>
    <property type="project" value="InterPro"/>
</dbReference>
<feature type="domain" description="Peptidase S1" evidence="6">
    <location>
        <begin position="1"/>
        <end position="198"/>
    </location>
</feature>